<feature type="short sequence motif" description="Histidine triad motif" evidence="1">
    <location>
        <begin position="96"/>
        <end position="100"/>
    </location>
</feature>
<evidence type="ECO:0000256" key="1">
    <source>
        <dbReference type="PROSITE-ProRule" id="PRU00464"/>
    </source>
</evidence>
<protein>
    <submittedName>
        <fullName evidence="3">HIT domain-containing protein</fullName>
    </submittedName>
</protein>
<comment type="caution">
    <text evidence="3">The sequence shown here is derived from an EMBL/GenBank/DDBJ whole genome shotgun (WGS) entry which is preliminary data.</text>
</comment>
<dbReference type="PROSITE" id="PS00892">
    <property type="entry name" value="HIT_1"/>
    <property type="match status" value="1"/>
</dbReference>
<dbReference type="RefSeq" id="WP_138107892.1">
    <property type="nucleotide sequence ID" value="NZ_VBRA02000009.1"/>
</dbReference>
<name>A0ABS5BIN6_9MOLU</name>
<dbReference type="PRINTS" id="PR00332">
    <property type="entry name" value="HISTRIAD"/>
</dbReference>
<dbReference type="PANTHER" id="PTHR46648:SF1">
    <property type="entry name" value="ADENOSINE 5'-MONOPHOSPHORAMIDASE HNT1"/>
    <property type="match status" value="1"/>
</dbReference>
<organism evidence="3 4">
    <name type="scientific">Texas Phoenix palm phytoplasma</name>
    <dbReference type="NCBI Taxonomy" id="176709"/>
    <lineage>
        <taxon>Bacteria</taxon>
        <taxon>Bacillati</taxon>
        <taxon>Mycoplasmatota</taxon>
        <taxon>Mollicutes</taxon>
        <taxon>Acholeplasmatales</taxon>
        <taxon>Acholeplasmataceae</taxon>
        <taxon>Candidatus Phytoplasma</taxon>
        <taxon>16SrIV (Coconut lethal yellows group)</taxon>
    </lineage>
</organism>
<proteinExistence type="predicted"/>
<dbReference type="InterPro" id="IPR036265">
    <property type="entry name" value="HIT-like_sf"/>
</dbReference>
<reference evidence="3" key="1">
    <citation type="submission" date="2019-10" db="EMBL/GenBank/DDBJ databases">
        <title>Whole Genome Sequencing and Characterization of Texas Phoenix Palm Decline Phytoplasma Belongs to Lethal Yellowing (16SrIV) Group.</title>
        <authorList>
            <person name="Bao M."/>
        </authorList>
    </citation>
    <scope>NUCLEOTIDE SEQUENCE [LARGE SCALE GENOMIC DNA]</scope>
    <source>
        <strain evidence="3">ACPD</strain>
    </source>
</reference>
<feature type="domain" description="HIT" evidence="2">
    <location>
        <begin position="4"/>
        <end position="112"/>
    </location>
</feature>
<sequence length="140" mass="16462">MINVFQKIIDKKIPSYIIYEDEIVIVFLDKMQATKGHTLVVTKKPYIDIEEVPRDVFVYVFKIVHKISKILLKTFNAKGINLLNNNGIISGQTIFHFHVHLIPRFNKNEVNFSFKDNSHKLTSKEYYEIQNKIIVNLLKK</sequence>
<keyword evidence="4" id="KW-1185">Reference proteome</keyword>
<evidence type="ECO:0000259" key="2">
    <source>
        <dbReference type="PROSITE" id="PS51084"/>
    </source>
</evidence>
<dbReference type="InterPro" id="IPR019808">
    <property type="entry name" value="Histidine_triad_CS"/>
</dbReference>
<dbReference type="Pfam" id="PF01230">
    <property type="entry name" value="HIT"/>
    <property type="match status" value="1"/>
</dbReference>
<dbReference type="InterPro" id="IPR011146">
    <property type="entry name" value="HIT-like"/>
</dbReference>
<gene>
    <name evidence="3" type="ORF">FEF22_001385</name>
</gene>
<evidence type="ECO:0000313" key="4">
    <source>
        <dbReference type="Proteomes" id="UP001192346"/>
    </source>
</evidence>
<dbReference type="Proteomes" id="UP001192346">
    <property type="component" value="Unassembled WGS sequence"/>
</dbReference>
<evidence type="ECO:0000313" key="3">
    <source>
        <dbReference type="EMBL" id="MBP3059437.1"/>
    </source>
</evidence>
<dbReference type="EMBL" id="VBRA02000009">
    <property type="protein sequence ID" value="MBP3059437.1"/>
    <property type="molecule type" value="Genomic_DNA"/>
</dbReference>
<dbReference type="SUPFAM" id="SSF54197">
    <property type="entry name" value="HIT-like"/>
    <property type="match status" value="1"/>
</dbReference>
<dbReference type="PANTHER" id="PTHR46648">
    <property type="entry name" value="HIT FAMILY PROTEIN 1"/>
    <property type="match status" value="1"/>
</dbReference>
<dbReference type="Gene3D" id="3.30.428.10">
    <property type="entry name" value="HIT-like"/>
    <property type="match status" value="1"/>
</dbReference>
<dbReference type="PROSITE" id="PS51084">
    <property type="entry name" value="HIT_2"/>
    <property type="match status" value="1"/>
</dbReference>
<dbReference type="InterPro" id="IPR001310">
    <property type="entry name" value="Histidine_triad_HIT"/>
</dbReference>
<accession>A0ABS5BIN6</accession>